<keyword evidence="5 8" id="KW-0732">Signal</keyword>
<keyword evidence="6 8" id="KW-1133">Transmembrane helix</keyword>
<evidence type="ECO:0000256" key="8">
    <source>
        <dbReference type="RuleBase" id="RU365066"/>
    </source>
</evidence>
<evidence type="ECO:0000256" key="6">
    <source>
        <dbReference type="ARBA" id="ARBA00022989"/>
    </source>
</evidence>
<feature type="signal peptide" evidence="8">
    <location>
        <begin position="1"/>
        <end position="24"/>
    </location>
</feature>
<accession>A0ABD3T496</accession>
<keyword evidence="3 8" id="KW-0337">GPI-anchor biosynthesis</keyword>
<evidence type="ECO:0000256" key="2">
    <source>
        <dbReference type="ARBA" id="ARBA00006387"/>
    </source>
</evidence>
<evidence type="ECO:0000256" key="5">
    <source>
        <dbReference type="ARBA" id="ARBA00022729"/>
    </source>
</evidence>
<keyword evidence="10" id="KW-1185">Reference proteome</keyword>
<dbReference type="InterPro" id="IPR007217">
    <property type="entry name" value="Per1-like"/>
</dbReference>
<dbReference type="Pfam" id="PF04080">
    <property type="entry name" value="Per1"/>
    <property type="match status" value="1"/>
</dbReference>
<evidence type="ECO:0000256" key="3">
    <source>
        <dbReference type="ARBA" id="ARBA00022502"/>
    </source>
</evidence>
<keyword evidence="7 8" id="KW-0472">Membrane</keyword>
<feature type="transmembrane region" description="Helical" evidence="8">
    <location>
        <begin position="105"/>
        <end position="122"/>
    </location>
</feature>
<feature type="transmembrane region" description="Helical" evidence="8">
    <location>
        <begin position="134"/>
        <end position="154"/>
    </location>
</feature>
<feature type="chain" id="PRO_5044534488" description="Post-GPI attachment to proteins factor 3" evidence="8">
    <location>
        <begin position="25"/>
        <end position="320"/>
    </location>
</feature>
<feature type="transmembrane region" description="Helical" evidence="8">
    <location>
        <begin position="196"/>
        <end position="216"/>
    </location>
</feature>
<sequence length="320" mass="37560">MTISTEDWFLFYLIITTLPALGEGSKGDQSFVFYNCNRTCFRENCHNDLKIMEPSSLHLIKWNCKDECHYQCMWTTVEAFQKDGTPIPQFFGKWPFIRLFGIQEPASTFFSILNGLSHLMIFRYRSLVRSTTPLYYVWHGMALLAGNAWFWSTIFHSKDTVFTEMMDYFCAFSIILYNVFILCCRIFGTDIWWKPLCLGLLLLCLFVQHTFYMALVKFDYGYNMQVNVVIGLINLLGWLAWCLCNRKKTYIWKCVVSILSINLLLMLEVLDFPPLWWIFDAHSLWHAGTAPLALLWYSFVIDDGLYLMSNIKDEEAKKTV</sequence>
<dbReference type="GO" id="GO:0006506">
    <property type="term" value="P:GPI anchor biosynthetic process"/>
    <property type="evidence" value="ECO:0007669"/>
    <property type="project" value="UniProtKB-KW"/>
</dbReference>
<organism evidence="9 10">
    <name type="scientific">Sinanodonta woodiana</name>
    <name type="common">Chinese pond mussel</name>
    <name type="synonym">Anodonta woodiana</name>
    <dbReference type="NCBI Taxonomy" id="1069815"/>
    <lineage>
        <taxon>Eukaryota</taxon>
        <taxon>Metazoa</taxon>
        <taxon>Spiralia</taxon>
        <taxon>Lophotrochozoa</taxon>
        <taxon>Mollusca</taxon>
        <taxon>Bivalvia</taxon>
        <taxon>Autobranchia</taxon>
        <taxon>Heteroconchia</taxon>
        <taxon>Palaeoheterodonta</taxon>
        <taxon>Unionida</taxon>
        <taxon>Unionoidea</taxon>
        <taxon>Unionidae</taxon>
        <taxon>Unioninae</taxon>
        <taxon>Sinanodonta</taxon>
    </lineage>
</organism>
<comment type="caution">
    <text evidence="9">The sequence shown here is derived from an EMBL/GenBank/DDBJ whole genome shotgun (WGS) entry which is preliminary data.</text>
</comment>
<comment type="similarity">
    <text evidence="2 8">Belongs to the PGAP3 family.</text>
</comment>
<keyword evidence="8" id="KW-0333">Golgi apparatus</keyword>
<dbReference type="PANTHER" id="PTHR13148">
    <property type="entry name" value="PER1-RELATED"/>
    <property type="match status" value="1"/>
</dbReference>
<feature type="transmembrane region" description="Helical" evidence="8">
    <location>
        <begin position="166"/>
        <end position="184"/>
    </location>
</feature>
<gene>
    <name evidence="9" type="ORF">ACJMK2_023450</name>
</gene>
<evidence type="ECO:0000256" key="4">
    <source>
        <dbReference type="ARBA" id="ARBA00022692"/>
    </source>
</evidence>
<dbReference type="Proteomes" id="UP001634394">
    <property type="component" value="Unassembled WGS sequence"/>
</dbReference>
<dbReference type="AlphaFoldDB" id="A0ABD3T496"/>
<evidence type="ECO:0000313" key="9">
    <source>
        <dbReference type="EMBL" id="KAL3831734.1"/>
    </source>
</evidence>
<comment type="subcellular location">
    <subcellularLocation>
        <location evidence="1">Endomembrane system</location>
        <topology evidence="1">Multi-pass membrane protein</topology>
    </subcellularLocation>
    <subcellularLocation>
        <location evidence="8">Golgi apparatus membrane</location>
        <topology evidence="8">Multi-pass membrane protein</topology>
    </subcellularLocation>
</comment>
<name>A0ABD3T496_SINWO</name>
<protein>
    <recommendedName>
        <fullName evidence="8">Post-GPI attachment to proteins factor 3</fullName>
    </recommendedName>
</protein>
<evidence type="ECO:0000256" key="1">
    <source>
        <dbReference type="ARBA" id="ARBA00004127"/>
    </source>
</evidence>
<comment type="function">
    <text evidence="8">Involved in the lipid remodeling steps of GPI-anchor maturation.</text>
</comment>
<evidence type="ECO:0000313" key="10">
    <source>
        <dbReference type="Proteomes" id="UP001634394"/>
    </source>
</evidence>
<feature type="transmembrane region" description="Helical" evidence="8">
    <location>
        <begin position="290"/>
        <end position="308"/>
    </location>
</feature>
<dbReference type="PANTHER" id="PTHR13148:SF0">
    <property type="entry name" value="POST-GPI ATTACHMENT TO PROTEINS FACTOR 3"/>
    <property type="match status" value="1"/>
</dbReference>
<feature type="transmembrane region" description="Helical" evidence="8">
    <location>
        <begin position="250"/>
        <end position="270"/>
    </location>
</feature>
<dbReference type="GO" id="GO:0000139">
    <property type="term" value="C:Golgi membrane"/>
    <property type="evidence" value="ECO:0007669"/>
    <property type="project" value="UniProtKB-SubCell"/>
</dbReference>
<dbReference type="EMBL" id="JBJQND010000019">
    <property type="protein sequence ID" value="KAL3831734.1"/>
    <property type="molecule type" value="Genomic_DNA"/>
</dbReference>
<feature type="transmembrane region" description="Helical" evidence="8">
    <location>
        <begin position="222"/>
        <end position="243"/>
    </location>
</feature>
<proteinExistence type="inferred from homology"/>
<evidence type="ECO:0000256" key="7">
    <source>
        <dbReference type="ARBA" id="ARBA00023136"/>
    </source>
</evidence>
<keyword evidence="4 8" id="KW-0812">Transmembrane</keyword>
<reference evidence="9 10" key="1">
    <citation type="submission" date="2024-11" db="EMBL/GenBank/DDBJ databases">
        <title>Chromosome-level genome assembly of the freshwater bivalve Anodonta woodiana.</title>
        <authorList>
            <person name="Chen X."/>
        </authorList>
    </citation>
    <scope>NUCLEOTIDE SEQUENCE [LARGE SCALE GENOMIC DNA]</scope>
    <source>
        <strain evidence="9">MN2024</strain>
        <tissue evidence="9">Gills</tissue>
    </source>
</reference>